<protein>
    <recommendedName>
        <fullName evidence="10">Glycerol-3-phosphate acyltransferase</fullName>
    </recommendedName>
    <alternativeName>
        <fullName evidence="10">Acyl-PO4 G3P acyltransferase</fullName>
    </alternativeName>
    <alternativeName>
        <fullName evidence="10">Acyl-phosphate--glycerol-3-phosphate acyltransferase</fullName>
    </alternativeName>
    <alternativeName>
        <fullName evidence="10">G3P acyltransferase</fullName>
        <shortName evidence="10">GPAT</shortName>
        <ecNumber evidence="10">2.3.1.275</ecNumber>
    </alternativeName>
    <alternativeName>
        <fullName evidence="10">Lysophosphatidic acid synthase</fullName>
        <shortName evidence="10">LPA synthase</shortName>
    </alternativeName>
</protein>
<evidence type="ECO:0000256" key="5">
    <source>
        <dbReference type="ARBA" id="ARBA00022989"/>
    </source>
</evidence>
<evidence type="ECO:0000256" key="9">
    <source>
        <dbReference type="ARBA" id="ARBA00023264"/>
    </source>
</evidence>
<feature type="transmembrane region" description="Helical" evidence="10">
    <location>
        <begin position="163"/>
        <end position="181"/>
    </location>
</feature>
<dbReference type="AlphaFoldDB" id="A0A1G2R370"/>
<evidence type="ECO:0000256" key="4">
    <source>
        <dbReference type="ARBA" id="ARBA00022692"/>
    </source>
</evidence>
<dbReference type="GO" id="GO:0008654">
    <property type="term" value="P:phospholipid biosynthetic process"/>
    <property type="evidence" value="ECO:0007669"/>
    <property type="project" value="UniProtKB-UniRule"/>
</dbReference>
<feature type="transmembrane region" description="Helical" evidence="10">
    <location>
        <begin position="140"/>
        <end position="157"/>
    </location>
</feature>
<dbReference type="HAMAP" id="MF_01043">
    <property type="entry name" value="PlsY"/>
    <property type="match status" value="1"/>
</dbReference>
<keyword evidence="3 10" id="KW-0808">Transferase</keyword>
<comment type="subunit">
    <text evidence="10">Probably interacts with PlsX.</text>
</comment>
<keyword evidence="5 10" id="KW-1133">Transmembrane helix</keyword>
<feature type="transmembrane region" description="Helical" evidence="10">
    <location>
        <begin position="107"/>
        <end position="133"/>
    </location>
</feature>
<evidence type="ECO:0000256" key="6">
    <source>
        <dbReference type="ARBA" id="ARBA00023098"/>
    </source>
</evidence>
<keyword evidence="6 10" id="KW-0443">Lipid metabolism</keyword>
<keyword evidence="8 10" id="KW-0594">Phospholipid biosynthesis</keyword>
<organism evidence="11 12">
    <name type="scientific">Candidatus Wildermuthbacteria bacterium RIFCSPHIGHO2_02_FULL_47_12</name>
    <dbReference type="NCBI Taxonomy" id="1802451"/>
    <lineage>
        <taxon>Bacteria</taxon>
        <taxon>Candidatus Wildermuthiibacteriota</taxon>
    </lineage>
</organism>
<evidence type="ECO:0000313" key="12">
    <source>
        <dbReference type="Proteomes" id="UP000176901"/>
    </source>
</evidence>
<accession>A0A1G2R370</accession>
<dbReference type="PANTHER" id="PTHR30309:SF0">
    <property type="entry name" value="GLYCEROL-3-PHOSPHATE ACYLTRANSFERASE-RELATED"/>
    <property type="match status" value="1"/>
</dbReference>
<dbReference type="Proteomes" id="UP000176901">
    <property type="component" value="Unassembled WGS sequence"/>
</dbReference>
<feature type="transmembrane region" description="Helical" evidence="10">
    <location>
        <begin position="79"/>
        <end position="101"/>
    </location>
</feature>
<sequence>MFVPFLVVTVGYFLGSLPAGYFIPKWMRGVDIREMGSHSTGFTNVLRNLGFWYGFLVLLADMGKAWLLIAAVGWGTHSVWLQAMTLGALMLGSKFPVFLHFQGGRGVAMLVGGVIPLLSWLAVIVLAVLWAVIFLATRTVMSLTNLIFALVLMSYLLLSPEPVALKLLGVGAVLFLAASHLENIRRILRREERPLFFKTNHS</sequence>
<keyword evidence="1 10" id="KW-1003">Cell membrane</keyword>
<dbReference type="STRING" id="1802451.A3C82_00560"/>
<evidence type="ECO:0000256" key="2">
    <source>
        <dbReference type="ARBA" id="ARBA00022516"/>
    </source>
</evidence>
<dbReference type="EMBL" id="MHTW01000027">
    <property type="protein sequence ID" value="OHA66702.1"/>
    <property type="molecule type" value="Genomic_DNA"/>
</dbReference>
<dbReference type="PANTHER" id="PTHR30309">
    <property type="entry name" value="INNER MEMBRANE PROTEIN YGIH"/>
    <property type="match status" value="1"/>
</dbReference>
<dbReference type="EC" id="2.3.1.275" evidence="10"/>
<keyword evidence="2 10" id="KW-0444">Lipid biosynthesis</keyword>
<keyword evidence="7 10" id="KW-0472">Membrane</keyword>
<dbReference type="Pfam" id="PF02660">
    <property type="entry name" value="G3P_acyltransf"/>
    <property type="match status" value="1"/>
</dbReference>
<name>A0A1G2R370_9BACT</name>
<comment type="caution">
    <text evidence="11">The sequence shown here is derived from an EMBL/GenBank/DDBJ whole genome shotgun (WGS) entry which is preliminary data.</text>
</comment>
<dbReference type="UniPathway" id="UPA00085"/>
<gene>
    <name evidence="10" type="primary">plsY</name>
    <name evidence="11" type="ORF">A3C82_00560</name>
</gene>
<comment type="similarity">
    <text evidence="10">Belongs to the PlsY family.</text>
</comment>
<comment type="catalytic activity">
    <reaction evidence="10">
        <text>an acyl phosphate + sn-glycerol 3-phosphate = a 1-acyl-sn-glycero-3-phosphate + phosphate</text>
        <dbReference type="Rhea" id="RHEA:34075"/>
        <dbReference type="ChEBI" id="CHEBI:43474"/>
        <dbReference type="ChEBI" id="CHEBI:57597"/>
        <dbReference type="ChEBI" id="CHEBI:57970"/>
        <dbReference type="ChEBI" id="CHEBI:59918"/>
        <dbReference type="EC" id="2.3.1.275"/>
    </reaction>
</comment>
<feature type="transmembrane region" description="Helical" evidence="10">
    <location>
        <begin position="51"/>
        <end position="72"/>
    </location>
</feature>
<keyword evidence="9 10" id="KW-1208">Phospholipid metabolism</keyword>
<evidence type="ECO:0000256" key="8">
    <source>
        <dbReference type="ARBA" id="ARBA00023209"/>
    </source>
</evidence>
<proteinExistence type="inferred from homology"/>
<dbReference type="SMART" id="SM01207">
    <property type="entry name" value="G3P_acyltransf"/>
    <property type="match status" value="1"/>
</dbReference>
<dbReference type="InterPro" id="IPR003811">
    <property type="entry name" value="G3P_acylTferase_PlsY"/>
</dbReference>
<comment type="pathway">
    <text evidence="10">Lipid metabolism; phospholipid metabolism.</text>
</comment>
<reference evidence="11 12" key="1">
    <citation type="journal article" date="2016" name="Nat. Commun.">
        <title>Thousands of microbial genomes shed light on interconnected biogeochemical processes in an aquifer system.</title>
        <authorList>
            <person name="Anantharaman K."/>
            <person name="Brown C.T."/>
            <person name="Hug L.A."/>
            <person name="Sharon I."/>
            <person name="Castelle C.J."/>
            <person name="Probst A.J."/>
            <person name="Thomas B.C."/>
            <person name="Singh A."/>
            <person name="Wilkins M.J."/>
            <person name="Karaoz U."/>
            <person name="Brodie E.L."/>
            <person name="Williams K.H."/>
            <person name="Hubbard S.S."/>
            <person name="Banfield J.F."/>
        </authorList>
    </citation>
    <scope>NUCLEOTIDE SEQUENCE [LARGE SCALE GENOMIC DNA]</scope>
</reference>
<dbReference type="GO" id="GO:0005886">
    <property type="term" value="C:plasma membrane"/>
    <property type="evidence" value="ECO:0007669"/>
    <property type="project" value="UniProtKB-SubCell"/>
</dbReference>
<dbReference type="GO" id="GO:0043772">
    <property type="term" value="F:acyl-phosphate glycerol-3-phosphate acyltransferase activity"/>
    <property type="evidence" value="ECO:0007669"/>
    <property type="project" value="UniProtKB-UniRule"/>
</dbReference>
<evidence type="ECO:0000256" key="1">
    <source>
        <dbReference type="ARBA" id="ARBA00022475"/>
    </source>
</evidence>
<evidence type="ECO:0000256" key="10">
    <source>
        <dbReference type="HAMAP-Rule" id="MF_01043"/>
    </source>
</evidence>
<evidence type="ECO:0000256" key="7">
    <source>
        <dbReference type="ARBA" id="ARBA00023136"/>
    </source>
</evidence>
<keyword evidence="4 10" id="KW-0812">Transmembrane</keyword>
<comment type="function">
    <text evidence="10">Catalyzes the transfer of an acyl group from acyl-phosphate (acyl-PO(4)) to glycerol-3-phosphate (G3P) to form lysophosphatidic acid (LPA). This enzyme utilizes acyl-phosphate as fatty acyl donor, but not acyl-CoA or acyl-ACP.</text>
</comment>
<evidence type="ECO:0000256" key="3">
    <source>
        <dbReference type="ARBA" id="ARBA00022679"/>
    </source>
</evidence>
<comment type="subcellular location">
    <subcellularLocation>
        <location evidence="10">Cell membrane</location>
        <topology evidence="10">Multi-pass membrane protein</topology>
    </subcellularLocation>
</comment>
<evidence type="ECO:0000313" key="11">
    <source>
        <dbReference type="EMBL" id="OHA66702.1"/>
    </source>
</evidence>